<sequence>MKKKTLLIVNLFLSSLSFAQNAGPQVISSAGSYSATSNVQVSWTLGETFIAPLSTPVLALSQGFQQNMNICVSLVDYRYVKAGNPFKGLFPLTNNMVIDQIPEQVSILVTDICDNLTIESFEMNIQGPELNWNIVQNVTPNALFDNFENNVNGRNFLPGNYTLTVTGYSEDNKGGQQTYGPVVTTFRVVGNLATISMPTLSSASLCAGSTVSVSFSTTGTFNPDNQFMVQLSQPSGSFEFPTVIGTSTTAGTVVCTIPANAPESNKYLIRVVSSNQTYAGNPAMSMIDLTPSVKYLNSSADDITSGTKTQKVSNTIIAQNKLQNSQVKYQAGNAIILNSGFEVKPGAVFMAEIKGCDN</sequence>
<dbReference type="EMBL" id="JBHULC010000005">
    <property type="protein sequence ID" value="MFD2520346.1"/>
    <property type="molecule type" value="Genomic_DNA"/>
</dbReference>
<dbReference type="NCBIfam" id="NF045639">
    <property type="entry name" value="GCX_COOH"/>
    <property type="match status" value="1"/>
</dbReference>
<name>A0ABW5J2V9_9BACT</name>
<feature type="signal peptide" evidence="1">
    <location>
        <begin position="1"/>
        <end position="19"/>
    </location>
</feature>
<dbReference type="RefSeq" id="WP_340238958.1">
    <property type="nucleotide sequence ID" value="NZ_JBBEWC010000011.1"/>
</dbReference>
<keyword evidence="3" id="KW-1185">Reference proteome</keyword>
<evidence type="ECO:0000256" key="1">
    <source>
        <dbReference type="SAM" id="SignalP"/>
    </source>
</evidence>
<accession>A0ABW5J2V9</accession>
<protein>
    <submittedName>
        <fullName evidence="2">3-coathanger stack domain-containing protein</fullName>
    </submittedName>
</protein>
<dbReference type="InterPro" id="IPR055015">
    <property type="entry name" value="GCX_COOH"/>
</dbReference>
<reference evidence="3" key="1">
    <citation type="journal article" date="2019" name="Int. J. Syst. Evol. Microbiol.">
        <title>The Global Catalogue of Microorganisms (GCM) 10K type strain sequencing project: providing services to taxonomists for standard genome sequencing and annotation.</title>
        <authorList>
            <consortium name="The Broad Institute Genomics Platform"/>
            <consortium name="The Broad Institute Genome Sequencing Center for Infectious Disease"/>
            <person name="Wu L."/>
            <person name="Ma J."/>
        </authorList>
    </citation>
    <scope>NUCLEOTIDE SEQUENCE [LARGE SCALE GENOMIC DNA]</scope>
    <source>
        <strain evidence="3">KCTC 52344</strain>
    </source>
</reference>
<evidence type="ECO:0000313" key="3">
    <source>
        <dbReference type="Proteomes" id="UP001597510"/>
    </source>
</evidence>
<organism evidence="2 3">
    <name type="scientific">Emticicia soli</name>
    <dbReference type="NCBI Taxonomy" id="2027878"/>
    <lineage>
        <taxon>Bacteria</taxon>
        <taxon>Pseudomonadati</taxon>
        <taxon>Bacteroidota</taxon>
        <taxon>Cytophagia</taxon>
        <taxon>Cytophagales</taxon>
        <taxon>Leadbetterellaceae</taxon>
        <taxon>Emticicia</taxon>
    </lineage>
</organism>
<gene>
    <name evidence="2" type="ORF">ACFSR2_05600</name>
</gene>
<proteinExistence type="predicted"/>
<dbReference type="Proteomes" id="UP001597510">
    <property type="component" value="Unassembled WGS sequence"/>
</dbReference>
<feature type="chain" id="PRO_5045419414" evidence="1">
    <location>
        <begin position="20"/>
        <end position="358"/>
    </location>
</feature>
<comment type="caution">
    <text evidence="2">The sequence shown here is derived from an EMBL/GenBank/DDBJ whole genome shotgun (WGS) entry which is preliminary data.</text>
</comment>
<evidence type="ECO:0000313" key="2">
    <source>
        <dbReference type="EMBL" id="MFD2520346.1"/>
    </source>
</evidence>
<keyword evidence="1" id="KW-0732">Signal</keyword>